<evidence type="ECO:0000259" key="4">
    <source>
        <dbReference type="PROSITE" id="PS51371"/>
    </source>
</evidence>
<dbReference type="Gene3D" id="1.10.260.40">
    <property type="entry name" value="lambda repressor-like DNA-binding domains"/>
    <property type="match status" value="1"/>
</dbReference>
<dbReference type="InterPro" id="IPR000644">
    <property type="entry name" value="CBS_dom"/>
</dbReference>
<evidence type="ECO:0000256" key="1">
    <source>
        <dbReference type="ARBA" id="ARBA00023122"/>
    </source>
</evidence>
<dbReference type="Gene3D" id="3.10.580.10">
    <property type="entry name" value="CBS-domain"/>
    <property type="match status" value="1"/>
</dbReference>
<dbReference type="InterPro" id="IPR046342">
    <property type="entry name" value="CBS_dom_sf"/>
</dbReference>
<dbReference type="eggNOG" id="arCOG00608">
    <property type="taxonomic scope" value="Archaea"/>
</dbReference>
<dbReference type="PIRSF" id="PIRSF037253">
    <property type="entry name" value="HTH_CBS_prd"/>
    <property type="match status" value="1"/>
</dbReference>
<dbReference type="GeneID" id="11139796"/>
<dbReference type="RefSeq" id="WP_014025709.1">
    <property type="nucleotide sequence ID" value="NC_015931.1"/>
</dbReference>
<accession>G0EEJ1</accession>
<dbReference type="OrthoDB" id="30763at2157"/>
<dbReference type="CDD" id="cd00093">
    <property type="entry name" value="HTH_XRE"/>
    <property type="match status" value="1"/>
</dbReference>
<dbReference type="InParanoid" id="G0EEJ1"/>
<evidence type="ECO:0000259" key="3">
    <source>
        <dbReference type="PROSITE" id="PS50943"/>
    </source>
</evidence>
<dbReference type="Pfam" id="PF00571">
    <property type="entry name" value="CBS"/>
    <property type="match status" value="2"/>
</dbReference>
<keyword evidence="1 2" id="KW-0129">CBS domain</keyword>
<feature type="domain" description="HTH cro/C1-type" evidence="3">
    <location>
        <begin position="8"/>
        <end position="62"/>
    </location>
</feature>
<dbReference type="InterPro" id="IPR010982">
    <property type="entry name" value="Lambda_DNA-bd_dom_sf"/>
</dbReference>
<proteinExistence type="predicted"/>
<dbReference type="GO" id="GO:0003677">
    <property type="term" value="F:DNA binding"/>
    <property type="evidence" value="ECO:0007669"/>
    <property type="project" value="InterPro"/>
</dbReference>
<dbReference type="SMART" id="SM00530">
    <property type="entry name" value="HTH_XRE"/>
    <property type="match status" value="1"/>
</dbReference>
<dbReference type="InterPro" id="IPR017158">
    <property type="entry name" value="Tscrpt-reg_CBS-contain_prd"/>
</dbReference>
<dbReference type="SUPFAM" id="SSF54631">
    <property type="entry name" value="CBS-domain pair"/>
    <property type="match status" value="1"/>
</dbReference>
<keyword evidence="6" id="KW-1185">Reference proteome</keyword>
<organism evidence="5 6">
    <name type="scientific">Pyrolobus fumarii (strain DSM 11204 / 1A)</name>
    <dbReference type="NCBI Taxonomy" id="694429"/>
    <lineage>
        <taxon>Archaea</taxon>
        <taxon>Thermoproteota</taxon>
        <taxon>Thermoprotei</taxon>
        <taxon>Desulfurococcales</taxon>
        <taxon>Pyrodictiaceae</taxon>
        <taxon>Pyrolobus</taxon>
    </lineage>
</organism>
<dbReference type="PROSITE" id="PS50943">
    <property type="entry name" value="HTH_CROC1"/>
    <property type="match status" value="1"/>
</dbReference>
<dbReference type="AlphaFoldDB" id="G0EEJ1"/>
<dbReference type="InterPro" id="IPR051257">
    <property type="entry name" value="Diverse_CBS-Domain"/>
</dbReference>
<evidence type="ECO:0000256" key="2">
    <source>
        <dbReference type="PROSITE-ProRule" id="PRU00703"/>
    </source>
</evidence>
<dbReference type="SUPFAM" id="SSF47413">
    <property type="entry name" value="lambda repressor-like DNA-binding domains"/>
    <property type="match status" value="1"/>
</dbReference>
<dbReference type="PROSITE" id="PS51371">
    <property type="entry name" value="CBS"/>
    <property type="match status" value="2"/>
</dbReference>
<feature type="domain" description="CBS" evidence="4">
    <location>
        <begin position="69"/>
        <end position="129"/>
    </location>
</feature>
<dbReference type="PANTHER" id="PTHR43080:SF2">
    <property type="entry name" value="CBS DOMAIN-CONTAINING PROTEIN"/>
    <property type="match status" value="1"/>
</dbReference>
<dbReference type="KEGG" id="pfm:Pyrfu_0160"/>
<sequence length="198" mass="21965">MNKIGEEIRRLRLAAGLSQRELARLAGVSQSLIAKIEAGKVNPRVETLKKILDALEAVLRRLDRVEAYASKPVITVRVDEPVRKAVVVMDRYGFSQVPVVDEKGRVVGTVIESSVLRAIIERGSQVLDEPIERVMVEPLPTVKPDEPVMRVLPLLERYPAVLVVDDENRPIGIVTKIDLIRGLSRSPIGGLQWNQRGG</sequence>
<dbReference type="Pfam" id="PF01381">
    <property type="entry name" value="HTH_3"/>
    <property type="match status" value="1"/>
</dbReference>
<dbReference type="HOGENOM" id="CLU_116133_0_0_2"/>
<evidence type="ECO:0000313" key="5">
    <source>
        <dbReference type="EMBL" id="AEM38032.1"/>
    </source>
</evidence>
<evidence type="ECO:0000313" key="6">
    <source>
        <dbReference type="Proteomes" id="UP000001037"/>
    </source>
</evidence>
<dbReference type="Proteomes" id="UP000001037">
    <property type="component" value="Chromosome"/>
</dbReference>
<dbReference type="SMART" id="SM00116">
    <property type="entry name" value="CBS"/>
    <property type="match status" value="2"/>
</dbReference>
<gene>
    <name evidence="5" type="ordered locus">Pyrfu_0160</name>
</gene>
<dbReference type="EMBL" id="CP002838">
    <property type="protein sequence ID" value="AEM38032.1"/>
    <property type="molecule type" value="Genomic_DNA"/>
</dbReference>
<feature type="domain" description="CBS" evidence="4">
    <location>
        <begin position="135"/>
        <end position="191"/>
    </location>
</feature>
<reference evidence="5 6" key="1">
    <citation type="journal article" date="2011" name="Stand. Genomic Sci.">
        <title>Complete genome sequence of the hyperthermophilic chemolithoautotroph Pyrolobus fumarii type strain (1A).</title>
        <authorList>
            <person name="Anderson I."/>
            <person name="Goker M."/>
            <person name="Nolan M."/>
            <person name="Lucas S."/>
            <person name="Hammon N."/>
            <person name="Deshpande S."/>
            <person name="Cheng J.F."/>
            <person name="Tapia R."/>
            <person name="Han C."/>
            <person name="Goodwin L."/>
            <person name="Pitluck S."/>
            <person name="Huntemann M."/>
            <person name="Liolios K."/>
            <person name="Ivanova N."/>
            <person name="Pagani I."/>
            <person name="Mavromatis K."/>
            <person name="Ovchinikova G."/>
            <person name="Pati A."/>
            <person name="Chen A."/>
            <person name="Palaniappan K."/>
            <person name="Land M."/>
            <person name="Hauser L."/>
            <person name="Brambilla E.M."/>
            <person name="Huber H."/>
            <person name="Yasawong M."/>
            <person name="Rohde M."/>
            <person name="Spring S."/>
            <person name="Abt B."/>
            <person name="Sikorski J."/>
            <person name="Wirth R."/>
            <person name="Detter J.C."/>
            <person name="Woyke T."/>
            <person name="Bristow J."/>
            <person name="Eisen J.A."/>
            <person name="Markowitz V."/>
            <person name="Hugenholtz P."/>
            <person name="Kyrpides N.C."/>
            <person name="Klenk H.P."/>
            <person name="Lapidus A."/>
        </authorList>
    </citation>
    <scope>NUCLEOTIDE SEQUENCE [LARGE SCALE GENOMIC DNA]</scope>
    <source>
        <strain evidence="6">DSM 11204 / 1A</strain>
    </source>
</reference>
<name>G0EEJ1_PYRF1</name>
<dbReference type="InterPro" id="IPR001387">
    <property type="entry name" value="Cro/C1-type_HTH"/>
</dbReference>
<dbReference type="STRING" id="694429.Pyrfu_0160"/>
<dbReference type="PANTHER" id="PTHR43080">
    <property type="entry name" value="CBS DOMAIN-CONTAINING PROTEIN CBSX3, MITOCHONDRIAL"/>
    <property type="match status" value="1"/>
</dbReference>
<protein>
    <submittedName>
        <fullName evidence="5">Transcriptional regulator, XRE family</fullName>
    </submittedName>
</protein>